<name>A0ABZ0IJ30_9BACT</name>
<proteinExistence type="predicted"/>
<feature type="domain" description="Conserved hypothetical protein CHP03032" evidence="1">
    <location>
        <begin position="10"/>
        <end position="324"/>
    </location>
</feature>
<dbReference type="EMBL" id="CP136051">
    <property type="protein sequence ID" value="WOK04696.1"/>
    <property type="molecule type" value="Genomic_DNA"/>
</dbReference>
<evidence type="ECO:0000313" key="2">
    <source>
        <dbReference type="EMBL" id="WOK04696.1"/>
    </source>
</evidence>
<protein>
    <submittedName>
        <fullName evidence="2">TIGR03032 family protein</fullName>
    </submittedName>
</protein>
<dbReference type="InterPro" id="IPR017481">
    <property type="entry name" value="CHP03032"/>
</dbReference>
<dbReference type="NCBIfam" id="TIGR03032">
    <property type="entry name" value="TIGR03032 family protein"/>
    <property type="match status" value="1"/>
</dbReference>
<organism evidence="2 3">
    <name type="scientific">Imperialibacter roseus</name>
    <dbReference type="NCBI Taxonomy" id="1324217"/>
    <lineage>
        <taxon>Bacteria</taxon>
        <taxon>Pseudomonadati</taxon>
        <taxon>Bacteroidota</taxon>
        <taxon>Cytophagia</taxon>
        <taxon>Cytophagales</taxon>
        <taxon>Flammeovirgaceae</taxon>
        <taxon>Imperialibacter</taxon>
    </lineage>
</organism>
<dbReference type="Proteomes" id="UP001302349">
    <property type="component" value="Chromosome"/>
</dbReference>
<gene>
    <name evidence="2" type="ORF">RT717_16570</name>
</gene>
<accession>A0ABZ0IJ30</accession>
<evidence type="ECO:0000259" key="1">
    <source>
        <dbReference type="Pfam" id="PF16261"/>
    </source>
</evidence>
<dbReference type="SUPFAM" id="SSF63825">
    <property type="entry name" value="YWTD domain"/>
    <property type="match status" value="1"/>
</dbReference>
<sequence length="356" mass="40645">MTSFFFYEANLPKILFNQKITLAFTTYQAGKIIFLSSTNGETLVKYAKNFKRPMGIAYDPINQRLAVASKTSIDLFSNSSPLARHFPEYPNKHDHLFIHQSRYQTGFLDTHEIEFGNDQLWVVNTMFSCISSVSPFYHFKTYWKPSFITDLMPEDRCHLNGLELENGEPAFVTCFDGTNTPFGWKNKTLRTGKLIDIRSNRTLLDELPMPHSPVLLNDRIYFLLSGTGEVMEYSLKTSKTRCIIKLNSFLRGLAAFGNFLFVGCSKIRDDTTVFNELEISSKSSFCGIYVIDLRTGINVAGITYTDIVKEIFSVKVIPNSISPGLLTERDEYHDKCILAEEDLNFWINRRGSPNSL</sequence>
<evidence type="ECO:0000313" key="3">
    <source>
        <dbReference type="Proteomes" id="UP001302349"/>
    </source>
</evidence>
<keyword evidence="3" id="KW-1185">Reference proteome</keyword>
<reference evidence="2 3" key="1">
    <citation type="journal article" date="2023" name="Microbiol. Resour. Announc.">
        <title>Complete Genome Sequence of Imperialibacter roseus strain P4T.</title>
        <authorList>
            <person name="Tizabi D.R."/>
            <person name="Bachvaroff T."/>
            <person name="Hill R.T."/>
        </authorList>
    </citation>
    <scope>NUCLEOTIDE SEQUENCE [LARGE SCALE GENOMIC DNA]</scope>
    <source>
        <strain evidence="2 3">P4T</strain>
    </source>
</reference>
<dbReference type="RefSeq" id="WP_317487497.1">
    <property type="nucleotide sequence ID" value="NZ_CP136051.1"/>
</dbReference>
<dbReference type="Pfam" id="PF16261">
    <property type="entry name" value="DUF4915"/>
    <property type="match status" value="1"/>
</dbReference>